<dbReference type="Proteomes" id="UP000030764">
    <property type="component" value="Unassembled WGS sequence"/>
</dbReference>
<accession>A0A085MWU1</accession>
<dbReference type="EMBL" id="KL367615">
    <property type="protein sequence ID" value="KFD61687.1"/>
    <property type="molecule type" value="Genomic_DNA"/>
</dbReference>
<dbReference type="EMBL" id="KL363208">
    <property type="protein sequence ID" value="KFD54414.1"/>
    <property type="molecule type" value="Genomic_DNA"/>
</dbReference>
<name>A0A085MWU1_9BILA</name>
<evidence type="ECO:0000256" key="1">
    <source>
        <dbReference type="SAM" id="Phobius"/>
    </source>
</evidence>
<evidence type="ECO:0000313" key="4">
    <source>
        <dbReference type="Proteomes" id="UP000030764"/>
    </source>
</evidence>
<organism evidence="3">
    <name type="scientific">Trichuris suis</name>
    <name type="common">pig whipworm</name>
    <dbReference type="NCBI Taxonomy" id="68888"/>
    <lineage>
        <taxon>Eukaryota</taxon>
        <taxon>Metazoa</taxon>
        <taxon>Ecdysozoa</taxon>
        <taxon>Nematoda</taxon>
        <taxon>Enoplea</taxon>
        <taxon>Dorylaimia</taxon>
        <taxon>Trichinellida</taxon>
        <taxon>Trichuridae</taxon>
        <taxon>Trichuris</taxon>
    </lineage>
</organism>
<protein>
    <submittedName>
        <fullName evidence="3">Uncharacterized protein</fullName>
    </submittedName>
</protein>
<keyword evidence="1" id="KW-1133">Transmembrane helix</keyword>
<keyword evidence="1" id="KW-0472">Membrane</keyword>
<evidence type="ECO:0000313" key="3">
    <source>
        <dbReference type="EMBL" id="KFD61687.1"/>
    </source>
</evidence>
<dbReference type="AlphaFoldDB" id="A0A085MWU1"/>
<sequence>MGIEDPHGRIRKPPCAIAVAKMDSVLDQFFTLDTSTPIKQQPNMPRYQYATQIFGVFNRWTTSGWASIGNMSFYYLTFFILLLLLRVDSLGHRNTASTSLSAWFIGCMQRRPANVFKECTIEEENGTFVPAATMSDWWTEIVGMQKCLIVERSMGDLHRLRNAKYARTLRKLTFSLY</sequence>
<evidence type="ECO:0000313" key="2">
    <source>
        <dbReference type="EMBL" id="KFD54414.1"/>
    </source>
</evidence>
<gene>
    <name evidence="2" type="ORF">M513_04757</name>
    <name evidence="3" type="ORF">M514_04757</name>
</gene>
<proteinExistence type="predicted"/>
<feature type="transmembrane region" description="Helical" evidence="1">
    <location>
        <begin position="64"/>
        <end position="85"/>
    </location>
</feature>
<keyword evidence="1" id="KW-0812">Transmembrane</keyword>
<keyword evidence="4" id="KW-1185">Reference proteome</keyword>
<dbReference type="Proteomes" id="UP000030758">
    <property type="component" value="Unassembled WGS sequence"/>
</dbReference>
<reference evidence="3 4" key="1">
    <citation type="journal article" date="2014" name="Nat. Genet.">
        <title>Genome and transcriptome of the porcine whipworm Trichuris suis.</title>
        <authorList>
            <person name="Jex A.R."/>
            <person name="Nejsum P."/>
            <person name="Schwarz E.M."/>
            <person name="Hu L."/>
            <person name="Young N.D."/>
            <person name="Hall R.S."/>
            <person name="Korhonen P.K."/>
            <person name="Liao S."/>
            <person name="Thamsborg S."/>
            <person name="Xia J."/>
            <person name="Xu P."/>
            <person name="Wang S."/>
            <person name="Scheerlinck J.P."/>
            <person name="Hofmann A."/>
            <person name="Sternberg P.W."/>
            <person name="Wang J."/>
            <person name="Gasser R.B."/>
        </authorList>
    </citation>
    <scope>NUCLEOTIDE SEQUENCE [LARGE SCALE GENOMIC DNA]</scope>
    <source>
        <strain evidence="3">DCEP-RM93F</strain>
        <strain evidence="2">DCEP-RM93M</strain>
    </source>
</reference>